<proteinExistence type="predicted"/>
<evidence type="ECO:0000313" key="2">
    <source>
        <dbReference type="EMBL" id="TGN53828.1"/>
    </source>
</evidence>
<organism evidence="2 3">
    <name type="scientific">Paracoccus liaowanqingii</name>
    <dbReference type="NCBI Taxonomy" id="2560053"/>
    <lineage>
        <taxon>Bacteria</taxon>
        <taxon>Pseudomonadati</taxon>
        <taxon>Pseudomonadota</taxon>
        <taxon>Alphaproteobacteria</taxon>
        <taxon>Rhodobacterales</taxon>
        <taxon>Paracoccaceae</taxon>
        <taxon>Paracoccus</taxon>
    </lineage>
</organism>
<dbReference type="InterPro" id="IPR056362">
    <property type="entry name" value="AtuA-like_ferredoxin_dom"/>
</dbReference>
<name>A0A4Z1C6V2_9RHOB</name>
<protein>
    <recommendedName>
        <fullName evidence="1">AtuA-like ferredoxin-fold domain-containing protein</fullName>
    </recommendedName>
</protein>
<feature type="domain" description="AtuA-like ferredoxin-fold" evidence="1">
    <location>
        <begin position="4"/>
        <end position="102"/>
    </location>
</feature>
<dbReference type="PANTHER" id="PTHR47472:SF1">
    <property type="entry name" value="DUF1446-DOMAIN-CONTAINING PROTEIN"/>
    <property type="match status" value="1"/>
</dbReference>
<evidence type="ECO:0000313" key="3">
    <source>
        <dbReference type="Proteomes" id="UP000297972"/>
    </source>
</evidence>
<dbReference type="EMBL" id="SRPG01000180">
    <property type="protein sequence ID" value="TGN53828.1"/>
    <property type="molecule type" value="Genomic_DNA"/>
</dbReference>
<dbReference type="Proteomes" id="UP000297972">
    <property type="component" value="Unassembled WGS sequence"/>
</dbReference>
<dbReference type="OrthoDB" id="21390at2"/>
<keyword evidence="3" id="KW-1185">Reference proteome</keyword>
<dbReference type="Pfam" id="PF23544">
    <property type="entry name" value="AtuA_ferredoxin"/>
    <property type="match status" value="1"/>
</dbReference>
<dbReference type="PANTHER" id="PTHR47472">
    <property type="entry name" value="PROPIONYL-COA CARBOXYLASE"/>
    <property type="match status" value="1"/>
</dbReference>
<gene>
    <name evidence="2" type="ORF">E4L95_15820</name>
</gene>
<evidence type="ECO:0000259" key="1">
    <source>
        <dbReference type="Pfam" id="PF23544"/>
    </source>
</evidence>
<sequence length="114" mass="12361">MTRIALHRLAHGRTGDKGNRLNASVIAYDAADWDLLVEQVTEDHVLQLFAHKGASAVRRYLLPDMAAMNFVIEDALEGGVNTALCLDSHGKTLSFLLLALQIMVPSEHPITAAG</sequence>
<reference evidence="2 3" key="1">
    <citation type="submission" date="2019-03" db="EMBL/GenBank/DDBJ databases">
        <authorList>
            <person name="Li J."/>
        </authorList>
    </citation>
    <scope>NUCLEOTIDE SEQUENCE [LARGE SCALE GENOMIC DNA]</scope>
    <source>
        <strain evidence="2 3">3058</strain>
    </source>
</reference>
<accession>A0A4Z1C6V2</accession>
<dbReference type="AlphaFoldDB" id="A0A4Z1C6V2"/>
<comment type="caution">
    <text evidence="2">The sequence shown here is derived from an EMBL/GenBank/DDBJ whole genome shotgun (WGS) entry which is preliminary data.</text>
</comment>
<dbReference type="RefSeq" id="WP_135818415.1">
    <property type="nucleotide sequence ID" value="NZ_SRPG01000180.1"/>
</dbReference>